<comment type="caution">
    <text evidence="7">The sequence shown here is derived from an EMBL/GenBank/DDBJ whole genome shotgun (WGS) entry which is preliminary data.</text>
</comment>
<name>A0A072P054_9EURO</name>
<gene>
    <name evidence="7" type="ORF">A1O9_10479</name>
</gene>
<dbReference type="GO" id="GO:0000978">
    <property type="term" value="F:RNA polymerase II cis-regulatory region sequence-specific DNA binding"/>
    <property type="evidence" value="ECO:0007669"/>
    <property type="project" value="TreeGrafter"/>
</dbReference>
<keyword evidence="8" id="KW-1185">Reference proteome</keyword>
<proteinExistence type="predicted"/>
<evidence type="ECO:0000256" key="2">
    <source>
        <dbReference type="ARBA" id="ARBA00023125"/>
    </source>
</evidence>
<organism evidence="7 8">
    <name type="scientific">Exophiala aquamarina CBS 119918</name>
    <dbReference type="NCBI Taxonomy" id="1182545"/>
    <lineage>
        <taxon>Eukaryota</taxon>
        <taxon>Fungi</taxon>
        <taxon>Dikarya</taxon>
        <taxon>Ascomycota</taxon>
        <taxon>Pezizomycotina</taxon>
        <taxon>Eurotiomycetes</taxon>
        <taxon>Chaetothyriomycetidae</taxon>
        <taxon>Chaetothyriales</taxon>
        <taxon>Herpotrichiellaceae</taxon>
        <taxon>Exophiala</taxon>
    </lineage>
</organism>
<evidence type="ECO:0000313" key="7">
    <source>
        <dbReference type="EMBL" id="KEF53504.1"/>
    </source>
</evidence>
<dbReference type="Proteomes" id="UP000027920">
    <property type="component" value="Unassembled WGS sequence"/>
</dbReference>
<dbReference type="EMBL" id="AMGV01000013">
    <property type="protein sequence ID" value="KEF53504.1"/>
    <property type="molecule type" value="Genomic_DNA"/>
</dbReference>
<sequence length="697" mass="77961">MAASSPAPNLADEFELGCAEDNEGPHSPLLYQLAGLHQGCPTECSGPSSFEKLMKPINQMIEKKTYRAHFSAAPQAAHLAPPITLPMLDCKCDHIFETNTHQWCLPLRRRADVLVTLYFGRNHSVFPILHEETFRRQYARIWEAAPKTSGASSFCSGLCKQKSQGRLFPATLYAIFAGVSVFESAQLEQNATRADAFFREAQKVDLLEILDNEVGIELVQLLLLMGRYLQSTERFSKCKNISGLAIRLAQNMGLQYSTSEARARGLIPSSCNQLECEMRARVWQGCVMLEREMALSFGRSPVGATISRRFQLPQAIDDKNISEQVGKINTQPADAPSVLEVYIQIIRLYDIPGPLLDQDEVGPENAPDDGPHIDLLLKLDTVIIKWRDDLPQYLRYDPSDDQNSREKSVFPQSEPCMQQPSMLNHGRKIYARFLYIRQLILRPALEAFFKKQQNNQGFHNRMSGDTGLEDLMLGRIAAECVMSAVTLVETLNAHIKMHDFMAWWLNVSFLHTSGSTLLMGRLCTFNDASFSAESLLETWNMCLKNLARYDGLSSIAKKSCYVLNLSAKRLIPGQTMNVLSHGEPGIQQEETDFPQPNRVQGMQQSTEQVNPASVLRVAESHGAPMTEALARQSDNDGPSLELTVALDESLPLLDSDLVFDHLPDIDDEFSSGDLGTLNWPFLPFLSQLEAMSPPLDF</sequence>
<dbReference type="RefSeq" id="XP_013256094.1">
    <property type="nucleotide sequence ID" value="XM_013400640.1"/>
</dbReference>
<dbReference type="GO" id="GO:0006351">
    <property type="term" value="P:DNA-templated transcription"/>
    <property type="evidence" value="ECO:0007669"/>
    <property type="project" value="InterPro"/>
</dbReference>
<dbReference type="Pfam" id="PF04082">
    <property type="entry name" value="Fungal_trans"/>
    <property type="match status" value="1"/>
</dbReference>
<dbReference type="GeneID" id="25285383"/>
<feature type="domain" description="Xylanolytic transcriptional activator regulatory" evidence="6">
    <location>
        <begin position="238"/>
        <end position="319"/>
    </location>
</feature>
<dbReference type="GO" id="GO:0005634">
    <property type="term" value="C:nucleus"/>
    <property type="evidence" value="ECO:0007669"/>
    <property type="project" value="TreeGrafter"/>
</dbReference>
<dbReference type="VEuPathDB" id="FungiDB:A1O9_10479"/>
<dbReference type="HOGENOM" id="CLU_024799_0_0_1"/>
<dbReference type="GO" id="GO:0008270">
    <property type="term" value="F:zinc ion binding"/>
    <property type="evidence" value="ECO:0007669"/>
    <property type="project" value="InterPro"/>
</dbReference>
<evidence type="ECO:0000256" key="3">
    <source>
        <dbReference type="ARBA" id="ARBA00023163"/>
    </source>
</evidence>
<dbReference type="InterPro" id="IPR051127">
    <property type="entry name" value="Fungal_SecMet_Regulators"/>
</dbReference>
<protein>
    <recommendedName>
        <fullName evidence="6">Xylanolytic transcriptional activator regulatory domain-containing protein</fullName>
    </recommendedName>
</protein>
<dbReference type="SMART" id="SM00906">
    <property type="entry name" value="Fungal_trans"/>
    <property type="match status" value="1"/>
</dbReference>
<keyword evidence="2" id="KW-0238">DNA-binding</keyword>
<reference evidence="7 8" key="1">
    <citation type="submission" date="2013-03" db="EMBL/GenBank/DDBJ databases">
        <title>The Genome Sequence of Exophiala aquamarina CBS 119918.</title>
        <authorList>
            <consortium name="The Broad Institute Genomics Platform"/>
            <person name="Cuomo C."/>
            <person name="de Hoog S."/>
            <person name="Gorbushina A."/>
            <person name="Walker B."/>
            <person name="Young S.K."/>
            <person name="Zeng Q."/>
            <person name="Gargeya S."/>
            <person name="Fitzgerald M."/>
            <person name="Haas B."/>
            <person name="Abouelleil A."/>
            <person name="Allen A.W."/>
            <person name="Alvarado L."/>
            <person name="Arachchi H.M."/>
            <person name="Berlin A.M."/>
            <person name="Chapman S.B."/>
            <person name="Gainer-Dewar J."/>
            <person name="Goldberg J."/>
            <person name="Griggs A."/>
            <person name="Gujja S."/>
            <person name="Hansen M."/>
            <person name="Howarth C."/>
            <person name="Imamovic A."/>
            <person name="Ireland A."/>
            <person name="Larimer J."/>
            <person name="McCowan C."/>
            <person name="Murphy C."/>
            <person name="Pearson M."/>
            <person name="Poon T.W."/>
            <person name="Priest M."/>
            <person name="Roberts A."/>
            <person name="Saif S."/>
            <person name="Shea T."/>
            <person name="Sisk P."/>
            <person name="Sykes S."/>
            <person name="Wortman J."/>
            <person name="Nusbaum C."/>
            <person name="Birren B."/>
        </authorList>
    </citation>
    <scope>NUCLEOTIDE SEQUENCE [LARGE SCALE GENOMIC DNA]</scope>
    <source>
        <strain evidence="7 8">CBS 119918</strain>
    </source>
</reference>
<evidence type="ECO:0000259" key="6">
    <source>
        <dbReference type="SMART" id="SM00906"/>
    </source>
</evidence>
<dbReference type="OrthoDB" id="4356760at2759"/>
<evidence type="ECO:0000256" key="4">
    <source>
        <dbReference type="ARBA" id="ARBA00023242"/>
    </source>
</evidence>
<keyword evidence="1" id="KW-0805">Transcription regulation</keyword>
<dbReference type="PANTHER" id="PTHR47424">
    <property type="entry name" value="REGULATORY PROTEIN GAL4"/>
    <property type="match status" value="1"/>
</dbReference>
<dbReference type="CDD" id="cd12148">
    <property type="entry name" value="fungal_TF_MHR"/>
    <property type="match status" value="1"/>
</dbReference>
<evidence type="ECO:0000256" key="5">
    <source>
        <dbReference type="SAM" id="MobiDB-lite"/>
    </source>
</evidence>
<dbReference type="GO" id="GO:0000981">
    <property type="term" value="F:DNA-binding transcription factor activity, RNA polymerase II-specific"/>
    <property type="evidence" value="ECO:0007669"/>
    <property type="project" value="TreeGrafter"/>
</dbReference>
<dbReference type="GO" id="GO:0000435">
    <property type="term" value="P:positive regulation of transcription from RNA polymerase II promoter by galactose"/>
    <property type="evidence" value="ECO:0007669"/>
    <property type="project" value="TreeGrafter"/>
</dbReference>
<feature type="region of interest" description="Disordered" evidence="5">
    <location>
        <begin position="397"/>
        <end position="417"/>
    </location>
</feature>
<accession>A0A072P054</accession>
<dbReference type="PANTHER" id="PTHR47424:SF3">
    <property type="entry name" value="REGULATORY PROTEIN GAL4"/>
    <property type="match status" value="1"/>
</dbReference>
<evidence type="ECO:0000313" key="8">
    <source>
        <dbReference type="Proteomes" id="UP000027920"/>
    </source>
</evidence>
<dbReference type="AlphaFoldDB" id="A0A072P054"/>
<dbReference type="InterPro" id="IPR007219">
    <property type="entry name" value="XnlR_reg_dom"/>
</dbReference>
<keyword evidence="3" id="KW-0804">Transcription</keyword>
<evidence type="ECO:0000256" key="1">
    <source>
        <dbReference type="ARBA" id="ARBA00023015"/>
    </source>
</evidence>
<keyword evidence="4" id="KW-0539">Nucleus</keyword>